<dbReference type="InterPro" id="IPR018958">
    <property type="entry name" value="Knr4/Smi1-like_dom"/>
</dbReference>
<keyword evidence="3" id="KW-1185">Reference proteome</keyword>
<dbReference type="Proteomes" id="UP000197153">
    <property type="component" value="Chromosome 1"/>
</dbReference>
<dbReference type="Gene3D" id="3.40.1580.10">
    <property type="entry name" value="SMI1/KNR4-like"/>
    <property type="match status" value="1"/>
</dbReference>
<name>A0A248JMK5_9PROT</name>
<dbReference type="AlphaFoldDB" id="A0A248JMK5"/>
<dbReference type="Pfam" id="PF09346">
    <property type="entry name" value="SMI1_KNR4"/>
    <property type="match status" value="1"/>
</dbReference>
<sequence>MDIKRLNVNFGGTPSPGYQGGDAAINDVAALVHSALPSSYIDFIKEADGGHPEIGSFAPVGGDAGNLFDIDLFYSFGDSRGTNIKAALARWGSILGQNALPIGRDGGGNQIYIDLTNGGQSVWIFLHDEENHRLKIANDFEAFIGLLQENPDFI</sequence>
<reference evidence="2 3" key="1">
    <citation type="submission" date="2017-06" db="EMBL/GenBank/DDBJ databases">
        <title>Complete genome sequence of Nitrospirillum amazonense strain CBAmC, an endophytic nitrogen-fixing and plant growth-promoting bacterium, isolated from sugarcane.</title>
        <authorList>
            <person name="Schwab S."/>
            <person name="dos Santos Teixeira K.R."/>
            <person name="Simoes Araujo J.L."/>
            <person name="Soares Vidal M."/>
            <person name="Borges de Freitas H.R."/>
            <person name="Rivello Crivelaro A.L."/>
            <person name="Bueno de Camargo Nunes A."/>
            <person name="dos Santos C.M."/>
            <person name="Palmeira da Silva Rosa D."/>
            <person name="da Silva Padilha D."/>
            <person name="da Silva E."/>
            <person name="Araujo Terra L."/>
            <person name="Soares Mendes V."/>
            <person name="Farinelli L."/>
            <person name="Magalhaes Cruz L."/>
            <person name="Baldani J.I."/>
        </authorList>
    </citation>
    <scope>NUCLEOTIDE SEQUENCE [LARGE SCALE GENOMIC DNA]</scope>
    <source>
        <strain evidence="2 3">CBAmC</strain>
    </source>
</reference>
<evidence type="ECO:0000259" key="1">
    <source>
        <dbReference type="SMART" id="SM00860"/>
    </source>
</evidence>
<dbReference type="InterPro" id="IPR037883">
    <property type="entry name" value="Knr4/Smi1-like_sf"/>
</dbReference>
<evidence type="ECO:0000313" key="3">
    <source>
        <dbReference type="Proteomes" id="UP000197153"/>
    </source>
</evidence>
<evidence type="ECO:0000313" key="2">
    <source>
        <dbReference type="EMBL" id="ASG19680.1"/>
    </source>
</evidence>
<gene>
    <name evidence="2" type="ORF">Y958_01715</name>
</gene>
<accession>A0A248JMK5</accession>
<dbReference type="RefSeq" id="WP_088870660.1">
    <property type="nucleotide sequence ID" value="NZ_CP022110.1"/>
</dbReference>
<organism evidence="2 3">
    <name type="scientific">Nitrospirillum viridazoti CBAmc</name>
    <dbReference type="NCBI Taxonomy" id="1441467"/>
    <lineage>
        <taxon>Bacteria</taxon>
        <taxon>Pseudomonadati</taxon>
        <taxon>Pseudomonadota</taxon>
        <taxon>Alphaproteobacteria</taxon>
        <taxon>Rhodospirillales</taxon>
        <taxon>Azospirillaceae</taxon>
        <taxon>Nitrospirillum</taxon>
        <taxon>Nitrospirillum viridazoti</taxon>
    </lineage>
</organism>
<dbReference type="KEGG" id="nao:Y958_01715"/>
<proteinExistence type="predicted"/>
<protein>
    <recommendedName>
        <fullName evidence="1">Knr4/Smi1-like domain-containing protein</fullName>
    </recommendedName>
</protein>
<dbReference type="SUPFAM" id="SSF160631">
    <property type="entry name" value="SMI1/KNR4-like"/>
    <property type="match status" value="1"/>
</dbReference>
<dbReference type="EMBL" id="CP022110">
    <property type="protein sequence ID" value="ASG19680.1"/>
    <property type="molecule type" value="Genomic_DNA"/>
</dbReference>
<feature type="domain" description="Knr4/Smi1-like" evidence="1">
    <location>
        <begin position="20"/>
        <end position="146"/>
    </location>
</feature>
<dbReference type="SMART" id="SM00860">
    <property type="entry name" value="SMI1_KNR4"/>
    <property type="match status" value="1"/>
</dbReference>